<feature type="region of interest" description="Disordered" evidence="1">
    <location>
        <begin position="21"/>
        <end position="48"/>
    </location>
</feature>
<evidence type="ECO:0000256" key="1">
    <source>
        <dbReference type="SAM" id="MobiDB-lite"/>
    </source>
</evidence>
<name>A0A3S7V0R6_9BACT</name>
<organism evidence="2">
    <name type="scientific">Nannocystis exedens</name>
    <dbReference type="NCBI Taxonomy" id="54"/>
    <lineage>
        <taxon>Bacteria</taxon>
        <taxon>Pseudomonadati</taxon>
        <taxon>Myxococcota</taxon>
        <taxon>Polyangia</taxon>
        <taxon>Nannocystales</taxon>
        <taxon>Nannocystaceae</taxon>
        <taxon>Nannocystis</taxon>
    </lineage>
</organism>
<dbReference type="Gene3D" id="2.130.10.10">
    <property type="entry name" value="YVTN repeat-like/Quinoprotein amine dehydrogenase"/>
    <property type="match status" value="1"/>
</dbReference>
<feature type="compositionally biased region" description="Polar residues" evidence="1">
    <location>
        <begin position="39"/>
        <end position="48"/>
    </location>
</feature>
<dbReference type="EMBL" id="MH969426">
    <property type="protein sequence ID" value="AYM54593.1"/>
    <property type="molecule type" value="Genomic_DNA"/>
</dbReference>
<dbReference type="InterPro" id="IPR011047">
    <property type="entry name" value="Quinoprotein_ADH-like_sf"/>
</dbReference>
<dbReference type="AlphaFoldDB" id="A0A3S7V0R6"/>
<reference evidence="2" key="1">
    <citation type="journal article" date="2018" name="J. Ind. Microbiol. Biotechnol.">
        <title>Genome mining reveals uncommon alkylpyrones as type III PKS products from myxobacteria.</title>
        <authorList>
            <person name="Hug J.J."/>
            <person name="Panter F."/>
            <person name="Krug D."/>
            <person name="Muller R."/>
        </authorList>
    </citation>
    <scope>NUCLEOTIDE SEQUENCE</scope>
    <source>
        <strain evidence="2">MNa3063</strain>
    </source>
</reference>
<proteinExistence type="predicted"/>
<dbReference type="SUPFAM" id="SSF50998">
    <property type="entry name" value="Quinoprotein alcohol dehydrogenase-like"/>
    <property type="match status" value="1"/>
</dbReference>
<sequence length="385" mass="41534">MLHDLLAWAIVAPVRTIAMHSLPPSGRDDSRPAGAARQTEASLPSPNGRTLLVLADGRCLDAQGDEHQSILYVRAADTFETLRAYPHVTPPIAAHPSRPLVLTGRGSAWSLPAEGSPQTWRSSEVRVIDHDSGQQLDRFPLQPPFVWLDDRRFLSRSMGFYHGRRALDPGFADRHLPISGLFTDLEADGVAEVDAFTGRAELRVRCGVHERWSRLQHLAVRGDVALYGGFLEVGAVRLSTWEVLWSHQMGAGGLDYQLRALAVSPDGVHVAAGAGGRDGLRDLAVFEVDGGREVLCLPLGRMLAAAGSLTTKTTEVTSLAWHPRGWLAVGTRAGLVAHVHLSGAIDYYRGATRAIEAVAFARDGASLLVASKAAIARFPLLAAER</sequence>
<evidence type="ECO:0000313" key="2">
    <source>
        <dbReference type="EMBL" id="AYM54593.1"/>
    </source>
</evidence>
<dbReference type="InterPro" id="IPR015943">
    <property type="entry name" value="WD40/YVTN_repeat-like_dom_sf"/>
</dbReference>
<protein>
    <submittedName>
        <fullName evidence="2">Uncharacterized protein</fullName>
    </submittedName>
</protein>
<accession>A0A3S7V0R6</accession>